<feature type="compositionally biased region" description="Basic and acidic residues" evidence="3">
    <location>
        <begin position="99"/>
        <end position="115"/>
    </location>
</feature>
<evidence type="ECO:0000313" key="5">
    <source>
        <dbReference type="Proteomes" id="UP000285120"/>
    </source>
</evidence>
<dbReference type="NCBIfam" id="NF033746">
    <property type="entry name" value="class_D_sortase"/>
    <property type="match status" value="1"/>
</dbReference>
<dbReference type="AlphaFoldDB" id="A0A419V918"/>
<sequence>MIKKITSLLIAAGLAMVGFSVYDYMSVQQEEAATVGEIEELLGKDEEEQGESSWFSFFDSPGGSSSSVPAEEEGSETSTATSIEETPDQGQNLEQADPAGRENSSRDEISGHDEDMAQTPENSSDSSEQADAFNPQTGDGIALLHIPSIGAELPVVEGVDADSLRKGVGHMTETVLPGQGEQILFSGHRDTTFTDFGELENGDRFIVELPYGTYEYEMRHSEIVDREDRSVIRPMGEEVLTLSTCYPFNYLGDSPERFIIYAYPV</sequence>
<dbReference type="EMBL" id="RAPK01000006">
    <property type="protein sequence ID" value="RKD76468.1"/>
    <property type="molecule type" value="Genomic_DNA"/>
</dbReference>
<comment type="caution">
    <text evidence="4">The sequence shown here is derived from an EMBL/GenBank/DDBJ whole genome shotgun (WGS) entry which is preliminary data.</text>
</comment>
<dbReference type="InterPro" id="IPR041999">
    <property type="entry name" value="Sortase_D_1"/>
</dbReference>
<dbReference type="CDD" id="cd05828">
    <property type="entry name" value="Sortase_D_1"/>
    <property type="match status" value="1"/>
</dbReference>
<protein>
    <submittedName>
        <fullName evidence="4">LPXTG-site transpeptidase (Sortase) family protein</fullName>
    </submittedName>
</protein>
<gene>
    <name evidence="4" type="ORF">ATL39_0687</name>
</gene>
<reference evidence="4 5" key="1">
    <citation type="submission" date="2018-09" db="EMBL/GenBank/DDBJ databases">
        <title>Genomic Encyclopedia of Archaeal and Bacterial Type Strains, Phase II (KMG-II): from individual species to whole genera.</title>
        <authorList>
            <person name="Goeker M."/>
        </authorList>
    </citation>
    <scope>NUCLEOTIDE SEQUENCE [LARGE SCALE GENOMIC DNA]</scope>
    <source>
        <strain evidence="4 5">DSM 17008</strain>
    </source>
</reference>
<evidence type="ECO:0000313" key="4">
    <source>
        <dbReference type="EMBL" id="RKD76468.1"/>
    </source>
</evidence>
<dbReference type="InterPro" id="IPR053525">
    <property type="entry name" value="Sortase_D"/>
</dbReference>
<dbReference type="InterPro" id="IPR023365">
    <property type="entry name" value="Sortase_dom-sf"/>
</dbReference>
<feature type="compositionally biased region" description="Polar residues" evidence="3">
    <location>
        <begin position="119"/>
        <end position="137"/>
    </location>
</feature>
<dbReference type="Proteomes" id="UP000285120">
    <property type="component" value="Unassembled WGS sequence"/>
</dbReference>
<dbReference type="NCBIfam" id="TIGR01076">
    <property type="entry name" value="sortase_fam"/>
    <property type="match status" value="1"/>
</dbReference>
<name>A0A419V918_9BACL</name>
<feature type="compositionally biased region" description="Low complexity" evidence="3">
    <location>
        <begin position="51"/>
        <end position="69"/>
    </location>
</feature>
<organism evidence="4 5">
    <name type="scientific">Sinobaca qinghaiensis</name>
    <dbReference type="NCBI Taxonomy" id="342944"/>
    <lineage>
        <taxon>Bacteria</taxon>
        <taxon>Bacillati</taxon>
        <taxon>Bacillota</taxon>
        <taxon>Bacilli</taxon>
        <taxon>Bacillales</taxon>
        <taxon>Sporolactobacillaceae</taxon>
        <taxon>Sinobaca</taxon>
    </lineage>
</organism>
<evidence type="ECO:0000256" key="3">
    <source>
        <dbReference type="SAM" id="MobiDB-lite"/>
    </source>
</evidence>
<accession>A0A419V918</accession>
<dbReference type="SUPFAM" id="SSF63817">
    <property type="entry name" value="Sortase"/>
    <property type="match status" value="1"/>
</dbReference>
<keyword evidence="1" id="KW-0378">Hydrolase</keyword>
<dbReference type="GO" id="GO:0016787">
    <property type="term" value="F:hydrolase activity"/>
    <property type="evidence" value="ECO:0007669"/>
    <property type="project" value="UniProtKB-KW"/>
</dbReference>
<evidence type="ECO:0000256" key="2">
    <source>
        <dbReference type="PIRSR" id="PIRSR605754-1"/>
    </source>
</evidence>
<dbReference type="RefSeq" id="WP_245960903.1">
    <property type="nucleotide sequence ID" value="NZ_RAPK01000006.1"/>
</dbReference>
<keyword evidence="5" id="KW-1185">Reference proteome</keyword>
<feature type="active site" description="Proton donor/acceptor" evidence="2">
    <location>
        <position position="188"/>
    </location>
</feature>
<dbReference type="PROSITE" id="PS00758">
    <property type="entry name" value="ARGE_DAPE_CPG2_1"/>
    <property type="match status" value="1"/>
</dbReference>
<feature type="active site" description="Acyl-thioester intermediate" evidence="2">
    <location>
        <position position="245"/>
    </location>
</feature>
<evidence type="ECO:0000256" key="1">
    <source>
        <dbReference type="ARBA" id="ARBA00022801"/>
    </source>
</evidence>
<dbReference type="InterPro" id="IPR001261">
    <property type="entry name" value="ArgE/DapE_CS"/>
</dbReference>
<dbReference type="Gene3D" id="2.40.260.10">
    <property type="entry name" value="Sortase"/>
    <property type="match status" value="1"/>
</dbReference>
<dbReference type="InterPro" id="IPR005754">
    <property type="entry name" value="Sortase"/>
</dbReference>
<dbReference type="Pfam" id="PF04203">
    <property type="entry name" value="Sortase"/>
    <property type="match status" value="1"/>
</dbReference>
<feature type="region of interest" description="Disordered" evidence="3">
    <location>
        <begin position="45"/>
        <end position="139"/>
    </location>
</feature>
<proteinExistence type="predicted"/>